<protein>
    <recommendedName>
        <fullName evidence="5">alpha-D-xyloside xylohydrolase</fullName>
        <ecNumber evidence="5">3.2.1.177</ecNumber>
    </recommendedName>
</protein>
<dbReference type="SUPFAM" id="SSF74650">
    <property type="entry name" value="Galactose mutarotase-like"/>
    <property type="match status" value="1"/>
</dbReference>
<dbReference type="GO" id="GO:0030246">
    <property type="term" value="F:carbohydrate binding"/>
    <property type="evidence" value="ECO:0007669"/>
    <property type="project" value="InterPro"/>
</dbReference>
<dbReference type="SUPFAM" id="SSF51011">
    <property type="entry name" value="Glycosyl hydrolase domain"/>
    <property type="match status" value="1"/>
</dbReference>
<dbReference type="InterPro" id="IPR011013">
    <property type="entry name" value="Gal_mutarotase_sf_dom"/>
</dbReference>
<evidence type="ECO:0000259" key="8">
    <source>
        <dbReference type="Pfam" id="PF13802"/>
    </source>
</evidence>
<dbReference type="Pfam" id="PF21365">
    <property type="entry name" value="Glyco_hydro_31_3rd"/>
    <property type="match status" value="1"/>
</dbReference>
<evidence type="ECO:0000313" key="10">
    <source>
        <dbReference type="EMBL" id="MBO8436953.1"/>
    </source>
</evidence>
<evidence type="ECO:0000256" key="5">
    <source>
        <dbReference type="ARBA" id="ARBA00066962"/>
    </source>
</evidence>
<reference evidence="10" key="1">
    <citation type="submission" date="2020-10" db="EMBL/GenBank/DDBJ databases">
        <authorList>
            <person name="Gilroy R."/>
        </authorList>
    </citation>
    <scope>NUCLEOTIDE SEQUENCE</scope>
    <source>
        <strain evidence="10">7293</strain>
    </source>
</reference>
<dbReference type="Gene3D" id="2.60.40.1760">
    <property type="entry name" value="glycosyl hydrolase (family 31)"/>
    <property type="match status" value="1"/>
</dbReference>
<accession>A0A9D9E0K7</accession>
<dbReference type="EC" id="3.2.1.177" evidence="5"/>
<dbReference type="InterPro" id="IPR048395">
    <property type="entry name" value="Glyco_hydro_31_C"/>
</dbReference>
<dbReference type="AlphaFoldDB" id="A0A9D9E0K7"/>
<feature type="domain" description="Glycoside hydrolase family 31 N-terminal" evidence="8">
    <location>
        <begin position="56"/>
        <end position="207"/>
    </location>
</feature>
<dbReference type="PANTHER" id="PTHR43053:SF4">
    <property type="entry name" value="MYOGENESIS-REGULATING GLYCOSIDASE"/>
    <property type="match status" value="1"/>
</dbReference>
<dbReference type="CDD" id="cd06593">
    <property type="entry name" value="GH31_xylosidase_YicI"/>
    <property type="match status" value="1"/>
</dbReference>
<dbReference type="InterPro" id="IPR017853">
    <property type="entry name" value="GH"/>
</dbReference>
<dbReference type="PANTHER" id="PTHR43053">
    <property type="entry name" value="GLYCOSIDASE FAMILY 31"/>
    <property type="match status" value="1"/>
</dbReference>
<comment type="catalytic activity">
    <reaction evidence="4">
        <text>Hydrolysis of terminal, non-reducing alpha-D-xylose residues with release of alpha-D-xylose.</text>
        <dbReference type="EC" id="3.2.1.177"/>
    </reaction>
</comment>
<dbReference type="FunFam" id="3.20.20.80:FF:000053">
    <property type="entry name" value="Alpha-xylosidase YicI"/>
    <property type="match status" value="1"/>
</dbReference>
<evidence type="ECO:0000313" key="11">
    <source>
        <dbReference type="Proteomes" id="UP000823615"/>
    </source>
</evidence>
<evidence type="ECO:0000259" key="9">
    <source>
        <dbReference type="Pfam" id="PF21365"/>
    </source>
</evidence>
<dbReference type="EMBL" id="JADIMT010000094">
    <property type="protein sequence ID" value="MBO8436953.1"/>
    <property type="molecule type" value="Genomic_DNA"/>
</dbReference>
<dbReference type="InterPro" id="IPR013780">
    <property type="entry name" value="Glyco_hydro_b"/>
</dbReference>
<dbReference type="NCBIfam" id="NF007940">
    <property type="entry name" value="PRK10658.1"/>
    <property type="match status" value="1"/>
</dbReference>
<dbReference type="Pfam" id="PF01055">
    <property type="entry name" value="Glyco_hydro_31_2nd"/>
    <property type="match status" value="1"/>
</dbReference>
<dbReference type="Gene3D" id="3.20.20.80">
    <property type="entry name" value="Glycosidases"/>
    <property type="match status" value="1"/>
</dbReference>
<evidence type="ECO:0000256" key="1">
    <source>
        <dbReference type="ARBA" id="ARBA00007806"/>
    </source>
</evidence>
<name>A0A9D9E0K7_9SPIO</name>
<organism evidence="10 11">
    <name type="scientific">Candidatus Ornithospirochaeta stercoripullorum</name>
    <dbReference type="NCBI Taxonomy" id="2840899"/>
    <lineage>
        <taxon>Bacteria</taxon>
        <taxon>Pseudomonadati</taxon>
        <taxon>Spirochaetota</taxon>
        <taxon>Spirochaetia</taxon>
        <taxon>Spirochaetales</taxon>
        <taxon>Spirochaetaceae</taxon>
        <taxon>Spirochaetaceae incertae sedis</taxon>
        <taxon>Candidatus Ornithospirochaeta</taxon>
    </lineage>
</organism>
<proteinExistence type="inferred from homology"/>
<dbReference type="CDD" id="cd14752">
    <property type="entry name" value="GH31_N"/>
    <property type="match status" value="1"/>
</dbReference>
<evidence type="ECO:0000256" key="6">
    <source>
        <dbReference type="RuleBase" id="RU361185"/>
    </source>
</evidence>
<feature type="domain" description="Glycoside hydrolase family 31 TIM barrel" evidence="7">
    <location>
        <begin position="250"/>
        <end position="563"/>
    </location>
</feature>
<dbReference type="GO" id="GO:0061634">
    <property type="term" value="F:alpha-D-xyloside xylohydrolase"/>
    <property type="evidence" value="ECO:0007669"/>
    <property type="project" value="UniProtKB-EC"/>
</dbReference>
<dbReference type="GO" id="GO:0005975">
    <property type="term" value="P:carbohydrate metabolic process"/>
    <property type="evidence" value="ECO:0007669"/>
    <property type="project" value="InterPro"/>
</dbReference>
<reference evidence="10" key="2">
    <citation type="journal article" date="2021" name="PeerJ">
        <title>Extensive microbial diversity within the chicken gut microbiome revealed by metagenomics and culture.</title>
        <authorList>
            <person name="Gilroy R."/>
            <person name="Ravi A."/>
            <person name="Getino M."/>
            <person name="Pursley I."/>
            <person name="Horton D.L."/>
            <person name="Alikhan N.F."/>
            <person name="Baker D."/>
            <person name="Gharbi K."/>
            <person name="Hall N."/>
            <person name="Watson M."/>
            <person name="Adriaenssens E.M."/>
            <person name="Foster-Nyarko E."/>
            <person name="Jarju S."/>
            <person name="Secka A."/>
            <person name="Antonio M."/>
            <person name="Oren A."/>
            <person name="Chaudhuri R.R."/>
            <person name="La Ragione R."/>
            <person name="Hildebrand F."/>
            <person name="Pallen M.J."/>
        </authorList>
    </citation>
    <scope>NUCLEOTIDE SEQUENCE</scope>
    <source>
        <strain evidence="10">7293</strain>
    </source>
</reference>
<dbReference type="Gene3D" id="2.60.40.1180">
    <property type="entry name" value="Golgi alpha-mannosidase II"/>
    <property type="match status" value="1"/>
</dbReference>
<keyword evidence="2 6" id="KW-0378">Hydrolase</keyword>
<sequence length="725" mass="81874">MRFRNGFWHLDDGVVLYSHKNYFEADNEGNSLALYASAYPIQCRNDTLNNPVLTTVISAIAENILRVDVYHHKGATPDKPFPETKKSTTGQIEGSAINAKDLKAELRDGELEFSYKGQKLSSRFSRLSGCMTTPAGRYMAEYLTTDIGETYYGLGERFTPFVKNGQKVEMWNLDSGCSSEMSHKNIPFLISSKNYGILLLDYGKASFEIGSEVAECVQFSERGERLSYCIIAGDSIKDVVSGYTSLTGRPALPPKWSFGLWLSTSFTTDYSESTVLSFVDKMKDYDIPLSVMHFDCFWMQEFQWADFRWDPRMFPDPAGLLKKLHDRGLHVSVWINPYIAQKSRLFDEGAANGYFLKRKDGSVWQCDVWQAGMAIVDFTNPEAARWYQGKLKELVEMGVDCFKTDFGENIPTDDVVWYDGSDPYLMHNYYSFIYNRTVFTLMKELKGDEAIVFGRSATIGCQQFPVHWAGDNVASYVSMAETLRGGLSLALSGFGFWSHDIGGFEDTTTPDLFKRWVAFGLLSSHSRLHGSSSYRVPWAFDEEACKVTSFFAKLKAELLPYIWLCAEEAHETGIPVLRPMILEFGTNDEMIRYLERQYMLGPSLLVAPVFQENGRGRCYLPEGKWISLLDGSSEEGPVWIDKEYDYFSLPLYVRENSIIPVEREGKKVLLAYNVQDASLKGIAEIHGGELLLLDGSYTELEVIASNANHGSSKKTLSVEAGKQKI</sequence>
<evidence type="ECO:0000259" key="7">
    <source>
        <dbReference type="Pfam" id="PF01055"/>
    </source>
</evidence>
<gene>
    <name evidence="10" type="primary">yicI</name>
    <name evidence="10" type="ORF">IAA97_08245</name>
</gene>
<dbReference type="InterPro" id="IPR025887">
    <property type="entry name" value="Glyco_hydro_31_N_dom"/>
</dbReference>
<comment type="caution">
    <text evidence="10">The sequence shown here is derived from an EMBL/GenBank/DDBJ whole genome shotgun (WGS) entry which is preliminary data.</text>
</comment>
<dbReference type="Pfam" id="PF13802">
    <property type="entry name" value="Gal_mutarotas_2"/>
    <property type="match status" value="1"/>
</dbReference>
<feature type="domain" description="Glycosyl hydrolase family 31 C-terminal" evidence="9">
    <location>
        <begin position="573"/>
        <end position="659"/>
    </location>
</feature>
<dbReference type="SUPFAM" id="SSF51445">
    <property type="entry name" value="(Trans)glycosidases"/>
    <property type="match status" value="1"/>
</dbReference>
<dbReference type="InterPro" id="IPR050985">
    <property type="entry name" value="Alpha-glycosidase_related"/>
</dbReference>
<evidence type="ECO:0000256" key="4">
    <source>
        <dbReference type="ARBA" id="ARBA00052064"/>
    </source>
</evidence>
<dbReference type="InterPro" id="IPR000322">
    <property type="entry name" value="Glyco_hydro_31_TIM"/>
</dbReference>
<dbReference type="Proteomes" id="UP000823615">
    <property type="component" value="Unassembled WGS sequence"/>
</dbReference>
<evidence type="ECO:0000256" key="3">
    <source>
        <dbReference type="ARBA" id="ARBA00023295"/>
    </source>
</evidence>
<keyword evidence="3 6" id="KW-0326">Glycosidase</keyword>
<evidence type="ECO:0000256" key="2">
    <source>
        <dbReference type="ARBA" id="ARBA00022801"/>
    </source>
</evidence>
<comment type="similarity">
    <text evidence="1 6">Belongs to the glycosyl hydrolase 31 family.</text>
</comment>